<feature type="active site" description="Proton donor/acceptor" evidence="5">
    <location>
        <position position="211"/>
    </location>
</feature>
<dbReference type="PANTHER" id="PTHR31352:SF7">
    <property type="entry name" value="BETA-AMYLASE"/>
    <property type="match status" value="1"/>
</dbReference>
<feature type="binding site" evidence="6">
    <location>
        <begin position="136"/>
        <end position="143"/>
    </location>
    <ligand>
        <name>substrate</name>
    </ligand>
</feature>
<dbReference type="InterPro" id="IPR001554">
    <property type="entry name" value="Glyco_hydro_14"/>
</dbReference>
<evidence type="ECO:0000256" key="2">
    <source>
        <dbReference type="ARBA" id="ARBA00023277"/>
    </source>
</evidence>
<dbReference type="STRING" id="4555.A0A368R1J1"/>
<dbReference type="SUPFAM" id="SSF53254">
    <property type="entry name" value="Phosphoglycerate mutase-like"/>
    <property type="match status" value="1"/>
</dbReference>
<feature type="active site" description="Proton acceptor" evidence="4">
    <location>
        <position position="609"/>
    </location>
</feature>
<evidence type="ECO:0000256" key="7">
    <source>
        <dbReference type="RuleBase" id="RU000509"/>
    </source>
</evidence>
<dbReference type="Gene3D" id="3.40.50.1240">
    <property type="entry name" value="Phosphoglycerate mutase-like"/>
    <property type="match status" value="1"/>
</dbReference>
<proteinExistence type="inferred from homology"/>
<reference evidence="9" key="2">
    <citation type="submission" date="2015-07" db="EMBL/GenBank/DDBJ databases">
        <authorList>
            <person name="Noorani M."/>
        </authorList>
    </citation>
    <scope>NUCLEOTIDE SEQUENCE</scope>
    <source>
        <strain evidence="9">Yugu1</strain>
    </source>
</reference>
<sequence>MLTFLANSILSGVEKETGVAARRNQQRLPFFLSAGRRGGEMVSGSLPTRPSPTAFSPPLPVPGRAPPPRLLRSRATGRLRAFSIKATHSGLSDVSVQSLAENELPAVTGAAYSFTGATTSLTSKTLTSSKKITLVRHGLSSWNAESRVQGSSNLSVLTETGAKQAEKCRDALSNMKFDVCFSSPISRAKSTAEIIWQGKEEPLVFLDSLKEAHLFFLEGMTNADAKKQYPELYTKWREDPANFHVNGIYPIRELWGTARQAWEQILLTPGENFLVVTHKSILRALVCTALGLPPERFRATDVNNGGMCVFTVNKHGEAMLQALNMTAHMIPLPQWVLEEMDKVPDLSYTNRYQQRNKEYISLGCDSLPVLKGRSPMQAYSDFMRSFRNTFEDYLGAIVTEVQVGMGPGGELRYPSCPTEKLNQPGSSSELGEFQCYDKFMQASLSAHAQILGIQEWGSGGSTGTDGSQQNLEETSFFHADGGYWDTPYGRFFLEWYSGMLVLHGERLCMIADAIFSGTGVTISGKVAGIHWHYYTCAHPSELTAGYYNTLLRDGYLPIARMFAKYKAALCCGCFDLRDTERTNPESSPEGTLRQLVGAAKMCNLPLNGENSVTRLDDASLNQVIRSSRLYSGRSSGTSFSFNYVRMNKSLFEFHNWSRFTKFVRQMSDARTFLARLDVRRGQQYLSSMSVVWVVSRACAYT</sequence>
<dbReference type="InterPro" id="IPR029033">
    <property type="entry name" value="His_PPase_superfam"/>
</dbReference>
<comment type="catalytic activity">
    <reaction evidence="7">
        <text>Hydrolysis of (1-&gt;4)-alpha-D-glucosidic linkages in polysaccharides so as to remove successive maltose units from the non-reducing ends of the chains.</text>
        <dbReference type="EC" id="3.2.1.2"/>
    </reaction>
</comment>
<evidence type="ECO:0000256" key="1">
    <source>
        <dbReference type="ARBA" id="ARBA00005652"/>
    </source>
</evidence>
<dbReference type="GO" id="GO:0000272">
    <property type="term" value="P:polysaccharide catabolic process"/>
    <property type="evidence" value="ECO:0007669"/>
    <property type="project" value="UniProtKB-KW"/>
</dbReference>
<accession>A0A368R1J1</accession>
<dbReference type="SUPFAM" id="SSF51445">
    <property type="entry name" value="(Trans)glycosidases"/>
    <property type="match status" value="1"/>
</dbReference>
<dbReference type="GO" id="GO:0016161">
    <property type="term" value="F:beta-amylase activity"/>
    <property type="evidence" value="ECO:0007669"/>
    <property type="project" value="UniProtKB-EC"/>
</dbReference>
<evidence type="ECO:0000256" key="3">
    <source>
        <dbReference type="ARBA" id="ARBA00023326"/>
    </source>
</evidence>
<feature type="compositionally biased region" description="Pro residues" evidence="8">
    <location>
        <begin position="55"/>
        <end position="68"/>
    </location>
</feature>
<feature type="active site" description="Tele-phosphohistidine intermediate" evidence="5">
    <location>
        <position position="137"/>
    </location>
</feature>
<dbReference type="PRINTS" id="PR00750">
    <property type="entry name" value="BETAAMYLASE"/>
</dbReference>
<keyword evidence="2 7" id="KW-0119">Carbohydrate metabolism</keyword>
<dbReference type="OrthoDB" id="1660156at2759"/>
<evidence type="ECO:0000256" key="5">
    <source>
        <dbReference type="PIRSR" id="PIRSR613078-1"/>
    </source>
</evidence>
<evidence type="ECO:0000256" key="6">
    <source>
        <dbReference type="PIRSR" id="PIRSR613078-2"/>
    </source>
</evidence>
<evidence type="ECO:0000256" key="8">
    <source>
        <dbReference type="SAM" id="MobiDB-lite"/>
    </source>
</evidence>
<dbReference type="SMART" id="SM00855">
    <property type="entry name" value="PGAM"/>
    <property type="match status" value="1"/>
</dbReference>
<name>A0A368R1J1_SETIT</name>
<protein>
    <recommendedName>
        <fullName evidence="7">Beta-amylase</fullName>
        <ecNumber evidence="7">3.2.1.2</ecNumber>
    </recommendedName>
</protein>
<feature type="binding site" evidence="6">
    <location>
        <position position="187"/>
    </location>
    <ligand>
        <name>substrate</name>
    </ligand>
</feature>
<keyword evidence="7" id="KW-0378">Hydrolase</keyword>
<feature type="compositionally biased region" description="Polar residues" evidence="8">
    <location>
        <begin position="45"/>
        <end position="54"/>
    </location>
</feature>
<feature type="active site" description="Proton donor" evidence="4">
    <location>
        <position position="410"/>
    </location>
</feature>
<organism evidence="9">
    <name type="scientific">Setaria italica</name>
    <name type="common">Foxtail millet</name>
    <name type="synonym">Panicum italicum</name>
    <dbReference type="NCBI Taxonomy" id="4555"/>
    <lineage>
        <taxon>Eukaryota</taxon>
        <taxon>Viridiplantae</taxon>
        <taxon>Streptophyta</taxon>
        <taxon>Embryophyta</taxon>
        <taxon>Tracheophyta</taxon>
        <taxon>Spermatophyta</taxon>
        <taxon>Magnoliopsida</taxon>
        <taxon>Liliopsida</taxon>
        <taxon>Poales</taxon>
        <taxon>Poaceae</taxon>
        <taxon>PACMAD clade</taxon>
        <taxon>Panicoideae</taxon>
        <taxon>Panicodae</taxon>
        <taxon>Paniceae</taxon>
        <taxon>Cenchrinae</taxon>
        <taxon>Setaria</taxon>
    </lineage>
</organism>
<dbReference type="Pfam" id="PF00300">
    <property type="entry name" value="His_Phos_1"/>
    <property type="match status" value="1"/>
</dbReference>
<keyword evidence="7" id="KW-0326">Glycosidase</keyword>
<dbReference type="InterPro" id="IPR017853">
    <property type="entry name" value="GH"/>
</dbReference>
<feature type="region of interest" description="Disordered" evidence="8">
    <location>
        <begin position="41"/>
        <end position="68"/>
    </location>
</feature>
<evidence type="ECO:0000313" key="9">
    <source>
        <dbReference type="EMBL" id="RCV23410.1"/>
    </source>
</evidence>
<dbReference type="EMBL" id="CM003532">
    <property type="protein sequence ID" value="RCV23410.1"/>
    <property type="molecule type" value="Genomic_DNA"/>
</dbReference>
<dbReference type="EC" id="3.2.1.2" evidence="7"/>
<keyword evidence="3 7" id="KW-0624">Polysaccharide degradation</keyword>
<dbReference type="InterPro" id="IPR013078">
    <property type="entry name" value="His_Pase_superF_clade-1"/>
</dbReference>
<dbReference type="AlphaFoldDB" id="A0A368R1J1"/>
<dbReference type="PANTHER" id="PTHR31352">
    <property type="entry name" value="BETA-AMYLASE 1, CHLOROPLASTIC"/>
    <property type="match status" value="1"/>
</dbReference>
<reference evidence="9" key="1">
    <citation type="journal article" date="2012" name="Nat. Biotechnol.">
        <title>Reference genome sequence of the model plant Setaria.</title>
        <authorList>
            <person name="Bennetzen J.L."/>
            <person name="Schmutz J."/>
            <person name="Wang H."/>
            <person name="Percifield R."/>
            <person name="Hawkins J."/>
            <person name="Pontaroli A.C."/>
            <person name="Estep M."/>
            <person name="Feng L."/>
            <person name="Vaughn J.N."/>
            <person name="Grimwood J."/>
            <person name="Jenkins J."/>
            <person name="Barry K."/>
            <person name="Lindquist E."/>
            <person name="Hellsten U."/>
            <person name="Deshpande S."/>
            <person name="Wang X."/>
            <person name="Wu X."/>
            <person name="Mitros T."/>
            <person name="Triplett J."/>
            <person name="Yang X."/>
            <person name="Ye C.Y."/>
            <person name="Mauro-Herrera M."/>
            <person name="Wang L."/>
            <person name="Li P."/>
            <person name="Sharma M."/>
            <person name="Sharma R."/>
            <person name="Ronald P.C."/>
            <person name="Panaud O."/>
            <person name="Kellogg E.A."/>
            <person name="Brutnell T.P."/>
            <person name="Doust A.N."/>
            <person name="Tuskan G.A."/>
            <person name="Rokhsar D."/>
            <person name="Devos K.M."/>
        </authorList>
    </citation>
    <scope>NUCLEOTIDE SEQUENCE [LARGE SCALE GENOMIC DNA]</scope>
    <source>
        <strain evidence="9">Yugu1</strain>
    </source>
</reference>
<comment type="similarity">
    <text evidence="1 7">Belongs to the glycosyl hydrolase 14 family.</text>
</comment>
<evidence type="ECO:0000256" key="4">
    <source>
        <dbReference type="PIRSR" id="PIRSR601554-1"/>
    </source>
</evidence>
<gene>
    <name evidence="9" type="ORF">SETIT_5G004000v2</name>
</gene>
<dbReference type="FunFam" id="3.40.50.1240:FF:000068">
    <property type="entry name" value="Putative 2-carboxy-D-arabinitol-1-phosphatase isoform A"/>
    <property type="match status" value="1"/>
</dbReference>
<dbReference type="Pfam" id="PF01373">
    <property type="entry name" value="Glyco_hydro_14"/>
    <property type="match status" value="1"/>
</dbReference>
<dbReference type="Gene3D" id="3.20.20.80">
    <property type="entry name" value="Glycosidases"/>
    <property type="match status" value="1"/>
</dbReference>
<dbReference type="CDD" id="cd07067">
    <property type="entry name" value="HP_PGM_like"/>
    <property type="match status" value="1"/>
</dbReference>